<organism evidence="2 3">
    <name type="scientific">Leucobacter iarius</name>
    <dbReference type="NCBI Taxonomy" id="333963"/>
    <lineage>
        <taxon>Bacteria</taxon>
        <taxon>Bacillati</taxon>
        <taxon>Actinomycetota</taxon>
        <taxon>Actinomycetes</taxon>
        <taxon>Micrococcales</taxon>
        <taxon>Microbacteriaceae</taxon>
        <taxon>Leucobacter</taxon>
    </lineage>
</organism>
<reference evidence="3" key="1">
    <citation type="journal article" date="2019" name="Int. J. Syst. Evol. Microbiol.">
        <title>The Global Catalogue of Microorganisms (GCM) 10K type strain sequencing project: providing services to taxonomists for standard genome sequencing and annotation.</title>
        <authorList>
            <consortium name="The Broad Institute Genomics Platform"/>
            <consortium name="The Broad Institute Genome Sequencing Center for Infectious Disease"/>
            <person name="Wu L."/>
            <person name="Ma J."/>
        </authorList>
    </citation>
    <scope>NUCLEOTIDE SEQUENCE [LARGE SCALE GENOMIC DNA]</scope>
    <source>
        <strain evidence="3">JCM 14736</strain>
    </source>
</reference>
<dbReference type="Proteomes" id="UP001500851">
    <property type="component" value="Unassembled WGS sequence"/>
</dbReference>
<name>A0ABP4Y237_9MICO</name>
<keyword evidence="1" id="KW-1133">Transmembrane helix</keyword>
<dbReference type="EMBL" id="BAAAOB010000004">
    <property type="protein sequence ID" value="GAA1796512.1"/>
    <property type="molecule type" value="Genomic_DNA"/>
</dbReference>
<keyword evidence="1" id="KW-0812">Transmembrane</keyword>
<evidence type="ECO:0000313" key="2">
    <source>
        <dbReference type="EMBL" id="GAA1796512.1"/>
    </source>
</evidence>
<gene>
    <name evidence="2" type="ORF">GCM10009768_26900</name>
</gene>
<comment type="caution">
    <text evidence="2">The sequence shown here is derived from an EMBL/GenBank/DDBJ whole genome shotgun (WGS) entry which is preliminary data.</text>
</comment>
<evidence type="ECO:0008006" key="4">
    <source>
        <dbReference type="Google" id="ProtNLM"/>
    </source>
</evidence>
<evidence type="ECO:0000256" key="1">
    <source>
        <dbReference type="SAM" id="Phobius"/>
    </source>
</evidence>
<protein>
    <recommendedName>
        <fullName evidence="4">DUF4244 domain-containing protein</fullName>
    </recommendedName>
</protein>
<sequence length="75" mass="7926">MRSNDFDTLGEHAETRAAPDARGLLRDERGAVTAEYAVVILAGVAFAGLLIAVIRSEEVRTMLVDLVQQALGSAG</sequence>
<dbReference type="Pfam" id="PF14029">
    <property type="entry name" value="DUF4244"/>
    <property type="match status" value="1"/>
</dbReference>
<dbReference type="InterPro" id="IPR025338">
    <property type="entry name" value="DUF4244"/>
</dbReference>
<accession>A0ABP4Y237</accession>
<keyword evidence="1" id="KW-0472">Membrane</keyword>
<feature type="transmembrane region" description="Helical" evidence="1">
    <location>
        <begin position="36"/>
        <end position="54"/>
    </location>
</feature>
<keyword evidence="3" id="KW-1185">Reference proteome</keyword>
<proteinExistence type="predicted"/>
<evidence type="ECO:0000313" key="3">
    <source>
        <dbReference type="Proteomes" id="UP001500851"/>
    </source>
</evidence>